<evidence type="ECO:0000313" key="3">
    <source>
        <dbReference type="EMBL" id="GFR84518.1"/>
    </source>
</evidence>
<keyword evidence="4" id="KW-1185">Reference proteome</keyword>
<reference evidence="3 4" key="1">
    <citation type="journal article" date="2021" name="Elife">
        <title>Chloroplast acquisition without the gene transfer in kleptoplastic sea slugs, Plakobranchus ocellatus.</title>
        <authorList>
            <person name="Maeda T."/>
            <person name="Takahashi S."/>
            <person name="Yoshida T."/>
            <person name="Shimamura S."/>
            <person name="Takaki Y."/>
            <person name="Nagai Y."/>
            <person name="Toyoda A."/>
            <person name="Suzuki Y."/>
            <person name="Arimoto A."/>
            <person name="Ishii H."/>
            <person name="Satoh N."/>
            <person name="Nishiyama T."/>
            <person name="Hasebe M."/>
            <person name="Maruyama T."/>
            <person name="Minagawa J."/>
            <person name="Obokata J."/>
            <person name="Shigenobu S."/>
        </authorList>
    </citation>
    <scope>NUCLEOTIDE SEQUENCE [LARGE SCALE GENOMIC DNA]</scope>
</reference>
<protein>
    <submittedName>
        <fullName evidence="3">Uncharacterized protein</fullName>
    </submittedName>
</protein>
<dbReference type="AlphaFoldDB" id="A0AAV4GFJ7"/>
<accession>A0AAV4GFJ7</accession>
<name>A0AAV4GFJ7_9GAST</name>
<proteinExistence type="predicted"/>
<sequence length="142" mass="16042">MAAILIWTLILTHTPMVFSTHDIDQNDQKDVQGQPQMERIKDTSCESGARSAAGQSDDTAQSLDESERLLSASAVNIDRNWWSRRTGFKKVVSSERVNYGNDLDPKWAWHHESSSGGRLGISRWVYYFACVLIMHSVCSGFF</sequence>
<feature type="signal peptide" evidence="2">
    <location>
        <begin position="1"/>
        <end position="19"/>
    </location>
</feature>
<evidence type="ECO:0000256" key="1">
    <source>
        <dbReference type="SAM" id="MobiDB-lite"/>
    </source>
</evidence>
<evidence type="ECO:0000256" key="2">
    <source>
        <dbReference type="SAM" id="SignalP"/>
    </source>
</evidence>
<keyword evidence="2" id="KW-0732">Signal</keyword>
<feature type="chain" id="PRO_5043640895" evidence="2">
    <location>
        <begin position="20"/>
        <end position="142"/>
    </location>
</feature>
<feature type="compositionally biased region" description="Polar residues" evidence="1">
    <location>
        <begin position="53"/>
        <end position="63"/>
    </location>
</feature>
<organism evidence="3 4">
    <name type="scientific">Elysia marginata</name>
    <dbReference type="NCBI Taxonomy" id="1093978"/>
    <lineage>
        <taxon>Eukaryota</taxon>
        <taxon>Metazoa</taxon>
        <taxon>Spiralia</taxon>
        <taxon>Lophotrochozoa</taxon>
        <taxon>Mollusca</taxon>
        <taxon>Gastropoda</taxon>
        <taxon>Heterobranchia</taxon>
        <taxon>Euthyneura</taxon>
        <taxon>Panpulmonata</taxon>
        <taxon>Sacoglossa</taxon>
        <taxon>Placobranchoidea</taxon>
        <taxon>Plakobranchidae</taxon>
        <taxon>Elysia</taxon>
    </lineage>
</organism>
<comment type="caution">
    <text evidence="3">The sequence shown here is derived from an EMBL/GenBank/DDBJ whole genome shotgun (WGS) entry which is preliminary data.</text>
</comment>
<dbReference type="EMBL" id="BMAT01012050">
    <property type="protein sequence ID" value="GFR84518.1"/>
    <property type="molecule type" value="Genomic_DNA"/>
</dbReference>
<feature type="region of interest" description="Disordered" evidence="1">
    <location>
        <begin position="26"/>
        <end position="64"/>
    </location>
</feature>
<gene>
    <name evidence="3" type="ORF">ElyMa_006003300</name>
</gene>
<dbReference type="Proteomes" id="UP000762676">
    <property type="component" value="Unassembled WGS sequence"/>
</dbReference>
<evidence type="ECO:0000313" key="4">
    <source>
        <dbReference type="Proteomes" id="UP000762676"/>
    </source>
</evidence>